<evidence type="ECO:0000313" key="10">
    <source>
        <dbReference type="EMBL" id="GEQ55573.1"/>
    </source>
</evidence>
<dbReference type="InterPro" id="IPR036095">
    <property type="entry name" value="PTS_EIIB-like_sf"/>
</dbReference>
<keyword evidence="6" id="KW-0418">Kinase</keyword>
<dbReference type="EMBL" id="BKBO01000063">
    <property type="protein sequence ID" value="GEQ50565.1"/>
    <property type="molecule type" value="Genomic_DNA"/>
</dbReference>
<evidence type="ECO:0000313" key="12">
    <source>
        <dbReference type="Proteomes" id="UP000886607"/>
    </source>
</evidence>
<dbReference type="SUPFAM" id="SSF52794">
    <property type="entry name" value="PTS system IIB component-like"/>
    <property type="match status" value="1"/>
</dbReference>
<sequence length="107" mass="11757">MSNTKRILLVCGMGMSSGFLATSARKAAKKEGKDYKIEARSETEAIQFLPSIDGLLVGPHYASKMDKFRKEAEPLNVPVELIPDDIYGSLNGEKLIQLISDQLLEEG</sequence>
<dbReference type="Pfam" id="PF02302">
    <property type="entry name" value="PTS_IIB"/>
    <property type="match status" value="1"/>
</dbReference>
<evidence type="ECO:0000313" key="11">
    <source>
        <dbReference type="Proteomes" id="UP000886597"/>
    </source>
</evidence>
<evidence type="ECO:0000256" key="6">
    <source>
        <dbReference type="ARBA" id="ARBA00022777"/>
    </source>
</evidence>
<dbReference type="RefSeq" id="WP_202584543.1">
    <property type="nucleotide sequence ID" value="NZ_BKBO01000063.1"/>
</dbReference>
<dbReference type="Proteomes" id="UP000886597">
    <property type="component" value="Unassembled WGS sequence"/>
</dbReference>
<evidence type="ECO:0000256" key="3">
    <source>
        <dbReference type="ARBA" id="ARBA00022597"/>
    </source>
</evidence>
<keyword evidence="2" id="KW-0597">Phosphoprotein</keyword>
<organism evidence="10 11">
    <name type="scientific">Tetragenococcus koreensis</name>
    <dbReference type="NCBI Taxonomy" id="290335"/>
    <lineage>
        <taxon>Bacteria</taxon>
        <taxon>Bacillati</taxon>
        <taxon>Bacillota</taxon>
        <taxon>Bacilli</taxon>
        <taxon>Lactobacillales</taxon>
        <taxon>Enterococcaceae</taxon>
        <taxon>Tetragenococcus</taxon>
    </lineage>
</organism>
<evidence type="ECO:0000256" key="7">
    <source>
        <dbReference type="PROSITE-ProRule" id="PRU00423"/>
    </source>
</evidence>
<dbReference type="Gene3D" id="3.40.50.2300">
    <property type="match status" value="1"/>
</dbReference>
<name>A0AAN4UDW5_9ENTE</name>
<dbReference type="AlphaFoldDB" id="A0AAN4UDW5"/>
<evidence type="ECO:0000256" key="2">
    <source>
        <dbReference type="ARBA" id="ARBA00022553"/>
    </source>
</evidence>
<keyword evidence="4" id="KW-0808">Transferase</keyword>
<dbReference type="GO" id="GO:0008982">
    <property type="term" value="F:protein-N(PI)-phosphohistidine-sugar phosphotransferase activity"/>
    <property type="evidence" value="ECO:0007669"/>
    <property type="project" value="InterPro"/>
</dbReference>
<dbReference type="CDD" id="cd05564">
    <property type="entry name" value="PTS_IIB_chitobiose_lichenan"/>
    <property type="match status" value="1"/>
</dbReference>
<keyword evidence="12" id="KW-1185">Reference proteome</keyword>
<dbReference type="GO" id="GO:0016301">
    <property type="term" value="F:kinase activity"/>
    <property type="evidence" value="ECO:0007669"/>
    <property type="project" value="UniProtKB-KW"/>
</dbReference>
<dbReference type="InterPro" id="IPR051819">
    <property type="entry name" value="PTS_sugar-specific_EIIB"/>
</dbReference>
<reference evidence="10" key="1">
    <citation type="submission" date="2019-08" db="EMBL/GenBank/DDBJ databases">
        <authorList>
            <person name="Ishikawa M."/>
            <person name="Suzuki T."/>
            <person name="Matsutani M."/>
        </authorList>
    </citation>
    <scope>NUCLEOTIDE SEQUENCE</scope>
    <source>
        <strain evidence="10">7C1</strain>
        <strain evidence="9">8C4</strain>
    </source>
</reference>
<dbReference type="PANTHER" id="PTHR34581:SF2">
    <property type="entry name" value="PTS SYSTEM N,N'-DIACETYLCHITOBIOSE-SPECIFIC EIIB COMPONENT"/>
    <property type="match status" value="1"/>
</dbReference>
<evidence type="ECO:0000256" key="1">
    <source>
        <dbReference type="ARBA" id="ARBA00022448"/>
    </source>
</evidence>
<dbReference type="GO" id="GO:0009401">
    <property type="term" value="P:phosphoenolpyruvate-dependent sugar phosphotransferase system"/>
    <property type="evidence" value="ECO:0007669"/>
    <property type="project" value="UniProtKB-KW"/>
</dbReference>
<proteinExistence type="predicted"/>
<gene>
    <name evidence="10" type="primary">celB_8</name>
    <name evidence="9" type="ORF">TK11N_24170</name>
    <name evidence="10" type="ORF">TK2N_24170</name>
</gene>
<dbReference type="PROSITE" id="PS51100">
    <property type="entry name" value="PTS_EIIB_TYPE_3"/>
    <property type="match status" value="1"/>
</dbReference>
<feature type="modified residue" description="Phosphocysteine; by EIIA" evidence="7">
    <location>
        <position position="11"/>
    </location>
</feature>
<evidence type="ECO:0000256" key="4">
    <source>
        <dbReference type="ARBA" id="ARBA00022679"/>
    </source>
</evidence>
<dbReference type="InterPro" id="IPR013012">
    <property type="entry name" value="PTS_EIIB_3"/>
</dbReference>
<feature type="domain" description="PTS EIIB type-3" evidence="8">
    <location>
        <begin position="4"/>
        <end position="107"/>
    </location>
</feature>
<protein>
    <submittedName>
        <fullName evidence="10">Cellobiose-specific PTS system IIC component</fullName>
    </submittedName>
</protein>
<dbReference type="PANTHER" id="PTHR34581">
    <property type="entry name" value="PTS SYSTEM N,N'-DIACETYLCHITOBIOSE-SPECIFIC EIIB COMPONENT"/>
    <property type="match status" value="1"/>
</dbReference>
<accession>A0AAN4UDW5</accession>
<evidence type="ECO:0000313" key="9">
    <source>
        <dbReference type="EMBL" id="GEQ50565.1"/>
    </source>
</evidence>
<evidence type="ECO:0000256" key="5">
    <source>
        <dbReference type="ARBA" id="ARBA00022683"/>
    </source>
</evidence>
<comment type="caution">
    <text evidence="10">The sequence shown here is derived from an EMBL/GenBank/DDBJ whole genome shotgun (WGS) entry which is preliminary data.</text>
</comment>
<dbReference type="Proteomes" id="UP000886607">
    <property type="component" value="Unassembled WGS sequence"/>
</dbReference>
<keyword evidence="5" id="KW-0598">Phosphotransferase system</keyword>
<reference evidence="10" key="2">
    <citation type="journal article" date="2020" name="Int. Dairy J.">
        <title>Lactic acid bacterial diversity in Brie cheese focusing on salt concentration and pH of isolation medium and characterisation of halophilic and alkaliphilic lactic acid bacterial isolates.</title>
        <authorList>
            <person name="Unno R."/>
            <person name="Matsutani M."/>
            <person name="Suzuki T."/>
            <person name="Kodama K."/>
            <person name="Matsushita H."/>
            <person name="Yamasato K."/>
            <person name="Koizumi Y."/>
            <person name="Ishikawa M."/>
        </authorList>
    </citation>
    <scope>NUCLEOTIDE SEQUENCE</scope>
    <source>
        <strain evidence="10">7C1</strain>
        <strain evidence="9">8C4</strain>
    </source>
</reference>
<evidence type="ECO:0000259" key="8">
    <source>
        <dbReference type="PROSITE" id="PS51100"/>
    </source>
</evidence>
<keyword evidence="1" id="KW-0813">Transport</keyword>
<keyword evidence="3" id="KW-0762">Sugar transport</keyword>
<dbReference type="InterPro" id="IPR003501">
    <property type="entry name" value="PTS_EIIB_2/3"/>
</dbReference>
<dbReference type="EMBL" id="BKBQ01000063">
    <property type="protein sequence ID" value="GEQ55573.1"/>
    <property type="molecule type" value="Genomic_DNA"/>
</dbReference>